<dbReference type="PANTHER" id="PTHR47396">
    <property type="entry name" value="TYPE I RESTRICTION ENZYME ECOKI R PROTEIN"/>
    <property type="match status" value="1"/>
</dbReference>
<dbReference type="InterPro" id="IPR006935">
    <property type="entry name" value="Helicase/UvrB_N"/>
</dbReference>
<dbReference type="InterPro" id="IPR050742">
    <property type="entry name" value="Helicase_Restrict-Modif_Enz"/>
</dbReference>
<evidence type="ECO:0000259" key="3">
    <source>
        <dbReference type="PROSITE" id="PS51192"/>
    </source>
</evidence>
<name>A0A1T4SY63_9ACTN</name>
<dbReference type="PROSITE" id="PS51192">
    <property type="entry name" value="HELICASE_ATP_BIND_1"/>
    <property type="match status" value="1"/>
</dbReference>
<feature type="region of interest" description="Disordered" evidence="1">
    <location>
        <begin position="112"/>
        <end position="131"/>
    </location>
</feature>
<dbReference type="CDD" id="cd18785">
    <property type="entry name" value="SF2_C"/>
    <property type="match status" value="1"/>
</dbReference>
<dbReference type="Proteomes" id="UP000190637">
    <property type="component" value="Unassembled WGS sequence"/>
</dbReference>
<keyword evidence="2" id="KW-1133">Transmembrane helix</keyword>
<dbReference type="GO" id="GO:0005829">
    <property type="term" value="C:cytosol"/>
    <property type="evidence" value="ECO:0007669"/>
    <property type="project" value="TreeGrafter"/>
</dbReference>
<dbReference type="PANTHER" id="PTHR47396:SF1">
    <property type="entry name" value="ATP-DEPENDENT HELICASE IRC3-RELATED"/>
    <property type="match status" value="1"/>
</dbReference>
<keyword evidence="4" id="KW-0347">Helicase</keyword>
<organism evidence="4 5">
    <name type="scientific">Marinactinospora thermotolerans DSM 45154</name>
    <dbReference type="NCBI Taxonomy" id="1122192"/>
    <lineage>
        <taxon>Bacteria</taxon>
        <taxon>Bacillati</taxon>
        <taxon>Actinomycetota</taxon>
        <taxon>Actinomycetes</taxon>
        <taxon>Streptosporangiales</taxon>
        <taxon>Nocardiopsidaceae</taxon>
        <taxon>Marinactinospora</taxon>
    </lineage>
</organism>
<dbReference type="OrthoDB" id="9758243at2"/>
<keyword evidence="4" id="KW-0547">Nucleotide-binding</keyword>
<dbReference type="Gene3D" id="3.40.50.300">
    <property type="entry name" value="P-loop containing nucleotide triphosphate hydrolases"/>
    <property type="match status" value="2"/>
</dbReference>
<sequence>MSGVGEARWSGGLAPHQRQALELLAERWATGRNRAWLVLPPGSGKTLVGLEAARRLGRRTVVFAPNAAVQGQWAAQWRSFERPEGCTAGVDRRLRDDVTVLTYSSLALFDPDAETDEEGRPQAQPKRLHGNGSALLDTLRAEGPLTLVLDECHHLLQAWGRLLGEILSGFTDVHVIGLTGTPTTALTPSESALVTRLFGEPLRGASTPALVREARLAPFAEFAWITEPTPAEHAYIGEEGQRFADLCADLLSPGFASTDFLPWLRARFHERVGADGTAVPWSQISAETPERADAVLRLHHAGLCELPPGARLVERHRRPPRAEDWTALLGDYVTTGLQVAAPSPDDEKAIERIRAALPSVGCTLTKRGIRAARSPVDRVLARSSAKGHAAVEIAAAEAATLGEELRALILCDHERATSRPSTRLREVLADDAGSAWAQLDLLVADERTRPLAPMLVTGRTVAAAPDVAEAFVAWVRRRRPNLRLDVTPTEDGRLARVEGSWTPRHWVRLATAYFTKGASRLLVGTRALLGEGWDAPALNTIVDLTTATTATAVTQSRGRALRLDPRRPGKAAHTWTVVCVSDRHPKGAADWDRFARKHEGVLGADEQGEVTSGISHIDPSFSSYAPPSPGEFGALNARMLARAADREATRARWRIGAPYTDELLPTLRVRPLSEDSATPARPVPGPVHPPEAIPAASGVAPREPLSSRPNGTSLLAGTATLAGGTVLLGLVLPAVVALVAAVAAGATVERLATRAVRERAATGLVMAASEGPEVWRFGYAVADALRLAGHSAIGAEGVRARPGPGGTYLMSLSGAGPHAASLFCEALEGALSPLVGSPRYVIARFSLAPAVSEPHAARRTAAAWLRGRAPVNPGSPHPVPALFARDRAGIEAFASAWNRWISLSEPVYTASPAGAKLLREYYATDSYPVSTSLRLTWS</sequence>
<gene>
    <name evidence="4" type="ORF">SAMN02745673_04092</name>
</gene>
<evidence type="ECO:0000313" key="5">
    <source>
        <dbReference type="Proteomes" id="UP000190637"/>
    </source>
</evidence>
<dbReference type="InterPro" id="IPR014001">
    <property type="entry name" value="Helicase_ATP-bd"/>
</dbReference>
<feature type="compositionally biased region" description="Pro residues" evidence="1">
    <location>
        <begin position="681"/>
        <end position="692"/>
    </location>
</feature>
<dbReference type="GO" id="GO:0003677">
    <property type="term" value="F:DNA binding"/>
    <property type="evidence" value="ECO:0007669"/>
    <property type="project" value="InterPro"/>
</dbReference>
<dbReference type="EMBL" id="FUWS01000012">
    <property type="protein sequence ID" value="SKA32858.1"/>
    <property type="molecule type" value="Genomic_DNA"/>
</dbReference>
<feature type="domain" description="Helicase ATP-binding" evidence="3">
    <location>
        <begin position="37"/>
        <end position="200"/>
    </location>
</feature>
<keyword evidence="4" id="KW-0378">Hydrolase</keyword>
<feature type="transmembrane region" description="Helical" evidence="2">
    <location>
        <begin position="714"/>
        <end position="744"/>
    </location>
</feature>
<protein>
    <submittedName>
        <fullName evidence="4">DNA or RNA helicases of superfamily II</fullName>
    </submittedName>
</protein>
<dbReference type="GO" id="GO:0016787">
    <property type="term" value="F:hydrolase activity"/>
    <property type="evidence" value="ECO:0007669"/>
    <property type="project" value="InterPro"/>
</dbReference>
<evidence type="ECO:0000256" key="2">
    <source>
        <dbReference type="SAM" id="Phobius"/>
    </source>
</evidence>
<feature type="region of interest" description="Disordered" evidence="1">
    <location>
        <begin position="673"/>
        <end position="707"/>
    </location>
</feature>
<dbReference type="GO" id="GO:0004386">
    <property type="term" value="F:helicase activity"/>
    <property type="evidence" value="ECO:0007669"/>
    <property type="project" value="UniProtKB-KW"/>
</dbReference>
<dbReference type="InterPro" id="IPR027417">
    <property type="entry name" value="P-loop_NTPase"/>
</dbReference>
<keyword evidence="2" id="KW-0472">Membrane</keyword>
<dbReference type="STRING" id="1122192.SAMN02745673_04092"/>
<dbReference type="SMART" id="SM00487">
    <property type="entry name" value="DEXDc"/>
    <property type="match status" value="1"/>
</dbReference>
<evidence type="ECO:0000313" key="4">
    <source>
        <dbReference type="EMBL" id="SKA32858.1"/>
    </source>
</evidence>
<keyword evidence="4" id="KW-0067">ATP-binding</keyword>
<dbReference type="SUPFAM" id="SSF52540">
    <property type="entry name" value="P-loop containing nucleoside triphosphate hydrolases"/>
    <property type="match status" value="2"/>
</dbReference>
<accession>A0A1T4SY63</accession>
<keyword evidence="2" id="KW-0812">Transmembrane</keyword>
<dbReference type="RefSeq" id="WP_078763348.1">
    <property type="nucleotide sequence ID" value="NZ_FUWS01000012.1"/>
</dbReference>
<keyword evidence="5" id="KW-1185">Reference proteome</keyword>
<dbReference type="AlphaFoldDB" id="A0A1T4SY63"/>
<dbReference type="Pfam" id="PF04851">
    <property type="entry name" value="ResIII"/>
    <property type="match status" value="1"/>
</dbReference>
<dbReference type="GO" id="GO:0005524">
    <property type="term" value="F:ATP binding"/>
    <property type="evidence" value="ECO:0007669"/>
    <property type="project" value="InterPro"/>
</dbReference>
<proteinExistence type="predicted"/>
<reference evidence="4 5" key="1">
    <citation type="submission" date="2017-02" db="EMBL/GenBank/DDBJ databases">
        <authorList>
            <person name="Peterson S.W."/>
        </authorList>
    </citation>
    <scope>NUCLEOTIDE SEQUENCE [LARGE SCALE GENOMIC DNA]</scope>
    <source>
        <strain evidence="4 5">DSM 45154</strain>
    </source>
</reference>
<evidence type="ECO:0000256" key="1">
    <source>
        <dbReference type="SAM" id="MobiDB-lite"/>
    </source>
</evidence>